<reference evidence="1 2" key="1">
    <citation type="submission" date="2023-07" db="EMBL/GenBank/DDBJ databases">
        <title>Sorghum-associated microbial communities from plants grown in Nebraska, USA.</title>
        <authorList>
            <person name="Schachtman D."/>
        </authorList>
    </citation>
    <scope>NUCLEOTIDE SEQUENCE [LARGE SCALE GENOMIC DNA]</scope>
    <source>
        <strain evidence="1 2">DS1027</strain>
    </source>
</reference>
<evidence type="ECO:0000313" key="2">
    <source>
        <dbReference type="Proteomes" id="UP001184150"/>
    </source>
</evidence>
<protein>
    <submittedName>
        <fullName evidence="1">Uncharacterized protein</fullName>
    </submittedName>
</protein>
<gene>
    <name evidence="1" type="ORF">J2792_001638</name>
</gene>
<keyword evidence="2" id="KW-1185">Reference proteome</keyword>
<organism evidence="1 2">
    <name type="scientific">Novosphingobium capsulatum</name>
    <dbReference type="NCBI Taxonomy" id="13688"/>
    <lineage>
        <taxon>Bacteria</taxon>
        <taxon>Pseudomonadati</taxon>
        <taxon>Pseudomonadota</taxon>
        <taxon>Alphaproteobacteria</taxon>
        <taxon>Sphingomonadales</taxon>
        <taxon>Sphingomonadaceae</taxon>
        <taxon>Novosphingobium</taxon>
    </lineage>
</organism>
<proteinExistence type="predicted"/>
<dbReference type="EMBL" id="JAVDRD010000003">
    <property type="protein sequence ID" value="MDR6510772.1"/>
    <property type="molecule type" value="Genomic_DNA"/>
</dbReference>
<dbReference type="Proteomes" id="UP001184150">
    <property type="component" value="Unassembled WGS sequence"/>
</dbReference>
<dbReference type="RefSeq" id="WP_062783302.1">
    <property type="nucleotide sequence ID" value="NZ_CP140000.1"/>
</dbReference>
<evidence type="ECO:0000313" key="1">
    <source>
        <dbReference type="EMBL" id="MDR6510772.1"/>
    </source>
</evidence>
<name>A0ABU1MLH5_9SPHN</name>
<accession>A0ABU1MLH5</accession>
<comment type="caution">
    <text evidence="1">The sequence shown here is derived from an EMBL/GenBank/DDBJ whole genome shotgun (WGS) entry which is preliminary data.</text>
</comment>
<sequence>MDKSSTEDGLPWGESPIDLAQEHDATLQDGWRWAWGVLISSSLALALFNSHAIANWADQLPPNDFTAPIVMAADAWHDKAGQLGLNTVVDAVERWADAARGEAPPAAGRD</sequence>